<dbReference type="InterPro" id="IPR011650">
    <property type="entry name" value="Peptidase_M20_dimer"/>
</dbReference>
<dbReference type="Pfam" id="PF01546">
    <property type="entry name" value="Peptidase_M20"/>
    <property type="match status" value="1"/>
</dbReference>
<reference evidence="7" key="2">
    <citation type="submission" date="2020-09" db="EMBL/GenBank/DDBJ databases">
        <authorList>
            <person name="Sun Q."/>
            <person name="Zhou Y."/>
        </authorList>
    </citation>
    <scope>NUCLEOTIDE SEQUENCE</scope>
    <source>
        <strain evidence="7">CGMCC 1.12813</strain>
    </source>
</reference>
<dbReference type="Gene3D" id="1.10.150.900">
    <property type="match status" value="1"/>
</dbReference>
<keyword evidence="8" id="KW-1185">Reference proteome</keyword>
<dbReference type="AlphaFoldDB" id="A0A916SCB7"/>
<evidence type="ECO:0000256" key="4">
    <source>
        <dbReference type="ARBA" id="ARBA00022801"/>
    </source>
</evidence>
<keyword evidence="2" id="KW-0645">Protease</keyword>
<dbReference type="PANTHER" id="PTHR45962:SF1">
    <property type="entry name" value="N-FATTY-ACYL-AMINO ACID SYNTHASE_HYDROLASE PM20D1"/>
    <property type="match status" value="1"/>
</dbReference>
<evidence type="ECO:0000256" key="5">
    <source>
        <dbReference type="ARBA" id="ARBA00022833"/>
    </source>
</evidence>
<dbReference type="Proteomes" id="UP000606922">
    <property type="component" value="Unassembled WGS sequence"/>
</dbReference>
<evidence type="ECO:0000256" key="2">
    <source>
        <dbReference type="ARBA" id="ARBA00022670"/>
    </source>
</evidence>
<name>A0A916SCB7_9MICO</name>
<gene>
    <name evidence="7" type="ORF">GCM10010979_04200</name>
</gene>
<dbReference type="InterPro" id="IPR036264">
    <property type="entry name" value="Bact_exopeptidase_dim_dom"/>
</dbReference>
<dbReference type="SUPFAM" id="SSF53187">
    <property type="entry name" value="Zn-dependent exopeptidases"/>
    <property type="match status" value="1"/>
</dbReference>
<evidence type="ECO:0000256" key="1">
    <source>
        <dbReference type="ARBA" id="ARBA00006247"/>
    </source>
</evidence>
<dbReference type="Pfam" id="PF07687">
    <property type="entry name" value="M20_dimer"/>
    <property type="match status" value="1"/>
</dbReference>
<keyword evidence="5" id="KW-0862">Zinc</keyword>
<comment type="similarity">
    <text evidence="1">Belongs to the peptidase M20A family.</text>
</comment>
<dbReference type="GO" id="GO:0008233">
    <property type="term" value="F:peptidase activity"/>
    <property type="evidence" value="ECO:0007669"/>
    <property type="project" value="UniProtKB-KW"/>
</dbReference>
<feature type="domain" description="Peptidase M20 dimerisation" evidence="6">
    <location>
        <begin position="206"/>
        <end position="352"/>
    </location>
</feature>
<protein>
    <submittedName>
        <fullName evidence="7">Peptidase M20</fullName>
    </submittedName>
</protein>
<keyword evidence="3" id="KW-0479">Metal-binding</keyword>
<dbReference type="PANTHER" id="PTHR45962">
    <property type="entry name" value="N-FATTY-ACYL-AMINO ACID SYNTHASE/HYDROLASE PM20D1"/>
    <property type="match status" value="1"/>
</dbReference>
<reference evidence="7" key="1">
    <citation type="journal article" date="2014" name="Int. J. Syst. Evol. Microbiol.">
        <title>Complete genome sequence of Corynebacterium casei LMG S-19264T (=DSM 44701T), isolated from a smear-ripened cheese.</title>
        <authorList>
            <consortium name="US DOE Joint Genome Institute (JGI-PGF)"/>
            <person name="Walter F."/>
            <person name="Albersmeier A."/>
            <person name="Kalinowski J."/>
            <person name="Ruckert C."/>
        </authorList>
    </citation>
    <scope>NUCLEOTIDE SEQUENCE</scope>
    <source>
        <strain evidence="7">CGMCC 1.12813</strain>
    </source>
</reference>
<proteinExistence type="inferred from homology"/>
<dbReference type="SUPFAM" id="SSF55031">
    <property type="entry name" value="Bacterial exopeptidase dimerisation domain"/>
    <property type="match status" value="1"/>
</dbReference>
<dbReference type="InterPro" id="IPR002933">
    <property type="entry name" value="Peptidase_M20"/>
</dbReference>
<dbReference type="Gene3D" id="3.30.70.360">
    <property type="match status" value="1"/>
</dbReference>
<dbReference type="GO" id="GO:0006508">
    <property type="term" value="P:proteolysis"/>
    <property type="evidence" value="ECO:0007669"/>
    <property type="project" value="UniProtKB-KW"/>
</dbReference>
<organism evidence="7 8">
    <name type="scientific">Conyzicola nivalis</name>
    <dbReference type="NCBI Taxonomy" id="1477021"/>
    <lineage>
        <taxon>Bacteria</taxon>
        <taxon>Bacillati</taxon>
        <taxon>Actinomycetota</taxon>
        <taxon>Actinomycetes</taxon>
        <taxon>Micrococcales</taxon>
        <taxon>Microbacteriaceae</taxon>
        <taxon>Conyzicola</taxon>
    </lineage>
</organism>
<accession>A0A916SCB7</accession>
<dbReference type="Gene3D" id="3.40.630.10">
    <property type="entry name" value="Zn peptidases"/>
    <property type="match status" value="1"/>
</dbReference>
<evidence type="ECO:0000259" key="6">
    <source>
        <dbReference type="Pfam" id="PF07687"/>
    </source>
</evidence>
<sequence>MTTRSAADERSLARFRALVRIPTVSRLDGSQTDLAQFDLFVNTLPELYPALHGALEREFVDGHSMLYRWAGSEPDGDPTVLMAHYDVVPAAEEGWTLPPFAAEIVTGGGAHGGDLLWGRGTLDDKGALVSILEAVEARVLEGFRPRHDVYLSFGHNEETTGAGAAAIVDELERRGIRPALVLDEGGAVVEGIFPGVAKPSAVVGVSEKGITSLTLTVRQQGGHASTPPRLTATGRLARAIVRLDAKPFPARFSPTNLEMISTLGAHATGPLKWVFGNLWLTRPLLLRLFARLGDETNAMVRTTQAVTQLGGSQAANALAERATATVNVRVAVGSSVADAVAHVRSAIGDDAVQIEVEHPSEPSPVSPTTGPAWNLLARTIEQSFEGVVVTPYIQLGASDSRHFTRISRHVYRFSPFEMTAEQRGTLHAVNERIDVDTWLRGVRFYERLLGAL</sequence>
<dbReference type="GO" id="GO:0046872">
    <property type="term" value="F:metal ion binding"/>
    <property type="evidence" value="ECO:0007669"/>
    <property type="project" value="UniProtKB-KW"/>
</dbReference>
<dbReference type="RefSeq" id="WP_188509057.1">
    <property type="nucleotide sequence ID" value="NZ_BMGB01000001.1"/>
</dbReference>
<dbReference type="EMBL" id="BMGB01000001">
    <property type="protein sequence ID" value="GGA92785.1"/>
    <property type="molecule type" value="Genomic_DNA"/>
</dbReference>
<keyword evidence="4" id="KW-0378">Hydrolase</keyword>
<dbReference type="InterPro" id="IPR047177">
    <property type="entry name" value="Pept_M20A"/>
</dbReference>
<evidence type="ECO:0000313" key="7">
    <source>
        <dbReference type="EMBL" id="GGA92785.1"/>
    </source>
</evidence>
<comment type="caution">
    <text evidence="7">The sequence shown here is derived from an EMBL/GenBank/DDBJ whole genome shotgun (WGS) entry which is preliminary data.</text>
</comment>
<evidence type="ECO:0000313" key="8">
    <source>
        <dbReference type="Proteomes" id="UP000606922"/>
    </source>
</evidence>
<evidence type="ECO:0000256" key="3">
    <source>
        <dbReference type="ARBA" id="ARBA00022723"/>
    </source>
</evidence>